<evidence type="ECO:0000313" key="2">
    <source>
        <dbReference type="Proteomes" id="UP000678499"/>
    </source>
</evidence>
<dbReference type="OrthoDB" id="201635at2759"/>
<gene>
    <name evidence="1" type="ORF">NMOB1V02_LOCUS7745</name>
</gene>
<dbReference type="EMBL" id="CAJPEX010001931">
    <property type="protein sequence ID" value="CAG0920234.1"/>
    <property type="molecule type" value="Genomic_DNA"/>
</dbReference>
<sequence length="85" mass="9023">MQASVGRGTVLPLIHNGDVRHDVSVISKTPPRVGLPSPFTTVEPQPERRGCGRALLLRARIAELVAEAARANTTSGVPERMDGAN</sequence>
<reference evidence="1" key="1">
    <citation type="submission" date="2020-11" db="EMBL/GenBank/DDBJ databases">
        <authorList>
            <person name="Tran Van P."/>
        </authorList>
    </citation>
    <scope>NUCLEOTIDE SEQUENCE</scope>
</reference>
<proteinExistence type="predicted"/>
<protein>
    <submittedName>
        <fullName evidence="1">Uncharacterized protein</fullName>
    </submittedName>
</protein>
<keyword evidence="2" id="KW-1185">Reference proteome</keyword>
<dbReference type="EMBL" id="OA883968">
    <property type="protein sequence ID" value="CAD7280082.1"/>
    <property type="molecule type" value="Genomic_DNA"/>
</dbReference>
<accession>A0A7R9BRB5</accession>
<name>A0A7R9BRB5_9CRUS</name>
<organism evidence="1">
    <name type="scientific">Notodromas monacha</name>
    <dbReference type="NCBI Taxonomy" id="399045"/>
    <lineage>
        <taxon>Eukaryota</taxon>
        <taxon>Metazoa</taxon>
        <taxon>Ecdysozoa</taxon>
        <taxon>Arthropoda</taxon>
        <taxon>Crustacea</taxon>
        <taxon>Oligostraca</taxon>
        <taxon>Ostracoda</taxon>
        <taxon>Podocopa</taxon>
        <taxon>Podocopida</taxon>
        <taxon>Cypridocopina</taxon>
        <taxon>Cypridoidea</taxon>
        <taxon>Cyprididae</taxon>
        <taxon>Notodromas</taxon>
    </lineage>
</organism>
<dbReference type="AlphaFoldDB" id="A0A7R9BRB5"/>
<evidence type="ECO:0000313" key="1">
    <source>
        <dbReference type="EMBL" id="CAD7280082.1"/>
    </source>
</evidence>
<dbReference type="Proteomes" id="UP000678499">
    <property type="component" value="Unassembled WGS sequence"/>
</dbReference>